<feature type="compositionally biased region" description="Polar residues" evidence="6">
    <location>
        <begin position="166"/>
        <end position="175"/>
    </location>
</feature>
<evidence type="ECO:0000256" key="1">
    <source>
        <dbReference type="ARBA" id="ARBA00004141"/>
    </source>
</evidence>
<dbReference type="Pfam" id="PF01569">
    <property type="entry name" value="PAP2"/>
    <property type="match status" value="1"/>
</dbReference>
<dbReference type="InterPro" id="IPR000326">
    <property type="entry name" value="PAP2/HPO"/>
</dbReference>
<evidence type="ECO:0000256" key="2">
    <source>
        <dbReference type="ARBA" id="ARBA00008816"/>
    </source>
</evidence>
<dbReference type="InterPro" id="IPR036938">
    <property type="entry name" value="PAP2/HPO_sf"/>
</dbReference>
<dbReference type="AlphaFoldDB" id="A0A836CC24"/>
<organism evidence="8 9">
    <name type="scientific">Tribonema minus</name>
    <dbReference type="NCBI Taxonomy" id="303371"/>
    <lineage>
        <taxon>Eukaryota</taxon>
        <taxon>Sar</taxon>
        <taxon>Stramenopiles</taxon>
        <taxon>Ochrophyta</taxon>
        <taxon>PX clade</taxon>
        <taxon>Xanthophyceae</taxon>
        <taxon>Tribonematales</taxon>
        <taxon>Tribonemataceae</taxon>
        <taxon>Tribonema</taxon>
    </lineage>
</organism>
<name>A0A836CC24_9STRA</name>
<feature type="domain" description="Phosphatidic acid phosphatase type 2/haloperoxidase" evidence="7">
    <location>
        <begin position="347"/>
        <end position="445"/>
    </location>
</feature>
<protein>
    <recommendedName>
        <fullName evidence="7">Phosphatidic acid phosphatase type 2/haloperoxidase domain-containing protein</fullName>
    </recommendedName>
</protein>
<dbReference type="SUPFAM" id="SSF48317">
    <property type="entry name" value="Acid phosphatase/Vanadium-dependent haloperoxidase"/>
    <property type="match status" value="1"/>
</dbReference>
<evidence type="ECO:0000256" key="5">
    <source>
        <dbReference type="ARBA" id="ARBA00023136"/>
    </source>
</evidence>
<sequence length="451" mass="48903">MLLSALLHDQGAIGKSSAHAQQRASHCAVAATNSQAVLRAAPVRVSRALAHVPPNSRVKSCAALRHRSDLSYPIFLGGEECFEDDMATCTDASTSVCCTELTNPNSGGPGEAVNTSELMMVSILFPVLALLLRACLVGSSASAATVRRRDARVATRMLSHDRSRSRPNLQRALSPSCASRARRMRGCQRQRIHAAPPSRSDAQCHSARSPPCSELALSLMRRARVAAMHHSAAPAARLPHQGDCSWHQARLRACRVTAGLSTSLSSDGAERGSHRNPDSNPASVWCFAAHRRSDFCLMKALSLCGRRGRPAAAADGANGNSKPDWHTLVCFSRRVRLSADAHWDAWIGLLASLAMASLMTELTKLLVGRPRPNYYALKYFGEHSVVDQGSIHDATRSANTSWVSGHSSLSLAGVLFLTLVLWRDVSVWLVRWGRPHRSWLPLVTAMAYFTL</sequence>
<feature type="region of interest" description="Disordered" evidence="6">
    <location>
        <begin position="156"/>
        <end position="175"/>
    </location>
</feature>
<evidence type="ECO:0000313" key="9">
    <source>
        <dbReference type="Proteomes" id="UP000664859"/>
    </source>
</evidence>
<proteinExistence type="inferred from homology"/>
<dbReference type="GO" id="GO:0006644">
    <property type="term" value="P:phospholipid metabolic process"/>
    <property type="evidence" value="ECO:0007669"/>
    <property type="project" value="InterPro"/>
</dbReference>
<dbReference type="Gene3D" id="1.20.144.10">
    <property type="entry name" value="Phosphatidic acid phosphatase type 2/haloperoxidase"/>
    <property type="match status" value="1"/>
</dbReference>
<dbReference type="PANTHER" id="PTHR10165:SF35">
    <property type="entry name" value="RE23632P"/>
    <property type="match status" value="1"/>
</dbReference>
<dbReference type="PANTHER" id="PTHR10165">
    <property type="entry name" value="LIPID PHOSPHATE PHOSPHATASE"/>
    <property type="match status" value="1"/>
</dbReference>
<dbReference type="Proteomes" id="UP000664859">
    <property type="component" value="Unassembled WGS sequence"/>
</dbReference>
<comment type="similarity">
    <text evidence="2">Belongs to the PA-phosphatase related phosphoesterase family.</text>
</comment>
<evidence type="ECO:0000256" key="6">
    <source>
        <dbReference type="SAM" id="MobiDB-lite"/>
    </source>
</evidence>
<dbReference type="InterPro" id="IPR043216">
    <property type="entry name" value="PAP-like"/>
</dbReference>
<dbReference type="GO" id="GO:0008195">
    <property type="term" value="F:phosphatidate phosphatase activity"/>
    <property type="evidence" value="ECO:0007669"/>
    <property type="project" value="TreeGrafter"/>
</dbReference>
<reference evidence="8" key="1">
    <citation type="submission" date="2021-02" db="EMBL/GenBank/DDBJ databases">
        <title>First Annotated Genome of the Yellow-green Alga Tribonema minus.</title>
        <authorList>
            <person name="Mahan K.M."/>
        </authorList>
    </citation>
    <scope>NUCLEOTIDE SEQUENCE</scope>
    <source>
        <strain evidence="8">UTEX B ZZ1240</strain>
    </source>
</reference>
<evidence type="ECO:0000256" key="4">
    <source>
        <dbReference type="ARBA" id="ARBA00022989"/>
    </source>
</evidence>
<evidence type="ECO:0000313" key="8">
    <source>
        <dbReference type="EMBL" id="KAG5180219.1"/>
    </source>
</evidence>
<keyword evidence="4" id="KW-1133">Transmembrane helix</keyword>
<comment type="subcellular location">
    <subcellularLocation>
        <location evidence="1">Membrane</location>
        <topology evidence="1">Multi-pass membrane protein</topology>
    </subcellularLocation>
</comment>
<dbReference type="GO" id="GO:0046839">
    <property type="term" value="P:phospholipid dephosphorylation"/>
    <property type="evidence" value="ECO:0007669"/>
    <property type="project" value="TreeGrafter"/>
</dbReference>
<dbReference type="EMBL" id="JAFCMP010000401">
    <property type="protein sequence ID" value="KAG5180219.1"/>
    <property type="molecule type" value="Genomic_DNA"/>
</dbReference>
<dbReference type="OrthoDB" id="10030083at2759"/>
<evidence type="ECO:0000256" key="3">
    <source>
        <dbReference type="ARBA" id="ARBA00022692"/>
    </source>
</evidence>
<evidence type="ECO:0000259" key="7">
    <source>
        <dbReference type="Pfam" id="PF01569"/>
    </source>
</evidence>
<feature type="non-terminal residue" evidence="8">
    <location>
        <position position="1"/>
    </location>
</feature>
<accession>A0A836CC24</accession>
<keyword evidence="9" id="KW-1185">Reference proteome</keyword>
<comment type="caution">
    <text evidence="8">The sequence shown here is derived from an EMBL/GenBank/DDBJ whole genome shotgun (WGS) entry which is preliminary data.</text>
</comment>
<keyword evidence="5" id="KW-0472">Membrane</keyword>
<dbReference type="GO" id="GO:0016020">
    <property type="term" value="C:membrane"/>
    <property type="evidence" value="ECO:0007669"/>
    <property type="project" value="UniProtKB-SubCell"/>
</dbReference>
<gene>
    <name evidence="8" type="ORF">JKP88DRAFT_246842</name>
</gene>
<keyword evidence="3" id="KW-0812">Transmembrane</keyword>